<evidence type="ECO:0000259" key="3">
    <source>
        <dbReference type="PROSITE" id="PS50164"/>
    </source>
</evidence>
<dbReference type="PROSITE" id="PS50164">
    <property type="entry name" value="GIY_YIG"/>
    <property type="match status" value="1"/>
</dbReference>
<sequence>MPAFVYMLRCADGSYYVGSSRGESLDKRLGEHEVGTYAGYTSRRRPVTLVWSEQFERFDEAVAYERRLKGWSRAKKEALIRGDWDRLQEAAKRSTAQQPSDPPPSSNPSPSS</sequence>
<dbReference type="RefSeq" id="WP_137827543.1">
    <property type="nucleotide sequence ID" value="NZ_BPRE01000005.1"/>
</dbReference>
<evidence type="ECO:0000313" key="4">
    <source>
        <dbReference type="EMBL" id="GJE75355.1"/>
    </source>
</evidence>
<organism evidence="4 5">
    <name type="scientific">Methylorubrum suomiense</name>
    <dbReference type="NCBI Taxonomy" id="144191"/>
    <lineage>
        <taxon>Bacteria</taxon>
        <taxon>Pseudomonadati</taxon>
        <taxon>Pseudomonadota</taxon>
        <taxon>Alphaproteobacteria</taxon>
        <taxon>Hyphomicrobiales</taxon>
        <taxon>Methylobacteriaceae</taxon>
        <taxon>Methylorubrum</taxon>
    </lineage>
</organism>
<feature type="region of interest" description="Disordered" evidence="2">
    <location>
        <begin position="87"/>
        <end position="112"/>
    </location>
</feature>
<protein>
    <recommendedName>
        <fullName evidence="3">GIY-YIG domain-containing protein</fullName>
    </recommendedName>
</protein>
<comment type="caution">
    <text evidence="4">The sequence shown here is derived from an EMBL/GenBank/DDBJ whole genome shotgun (WGS) entry which is preliminary data.</text>
</comment>
<dbReference type="InterPro" id="IPR000305">
    <property type="entry name" value="GIY-YIG_endonuc"/>
</dbReference>
<dbReference type="PANTHER" id="PTHR34477">
    <property type="entry name" value="UPF0213 PROTEIN YHBQ"/>
    <property type="match status" value="1"/>
</dbReference>
<evidence type="ECO:0000313" key="5">
    <source>
        <dbReference type="Proteomes" id="UP001055093"/>
    </source>
</evidence>
<reference evidence="4" key="2">
    <citation type="submission" date="2021-08" db="EMBL/GenBank/DDBJ databases">
        <authorList>
            <person name="Tani A."/>
            <person name="Ola A."/>
            <person name="Ogura Y."/>
            <person name="Katsura K."/>
            <person name="Hayashi T."/>
        </authorList>
    </citation>
    <scope>NUCLEOTIDE SEQUENCE</scope>
    <source>
        <strain evidence="4">DSM 14458</strain>
    </source>
</reference>
<accession>A0ABQ4UUF2</accession>
<dbReference type="PANTHER" id="PTHR34477:SF1">
    <property type="entry name" value="UPF0213 PROTEIN YHBQ"/>
    <property type="match status" value="1"/>
</dbReference>
<evidence type="ECO:0000256" key="2">
    <source>
        <dbReference type="SAM" id="MobiDB-lite"/>
    </source>
</evidence>
<gene>
    <name evidence="4" type="ORF">BGCPKDLD_1939</name>
</gene>
<feature type="domain" description="GIY-YIG" evidence="3">
    <location>
        <begin position="1"/>
        <end position="78"/>
    </location>
</feature>
<dbReference type="CDD" id="cd10456">
    <property type="entry name" value="GIY-YIG_UPF0213"/>
    <property type="match status" value="1"/>
</dbReference>
<comment type="similarity">
    <text evidence="1">Belongs to the UPF0213 family.</text>
</comment>
<dbReference type="Pfam" id="PF01541">
    <property type="entry name" value="GIY-YIG"/>
    <property type="match status" value="1"/>
</dbReference>
<keyword evidence="5" id="KW-1185">Reference proteome</keyword>
<dbReference type="EMBL" id="BPRE01000005">
    <property type="protein sequence ID" value="GJE75355.1"/>
    <property type="molecule type" value="Genomic_DNA"/>
</dbReference>
<evidence type="ECO:0000256" key="1">
    <source>
        <dbReference type="ARBA" id="ARBA00007435"/>
    </source>
</evidence>
<dbReference type="SUPFAM" id="SSF82771">
    <property type="entry name" value="GIY-YIG endonuclease"/>
    <property type="match status" value="1"/>
</dbReference>
<dbReference type="Gene3D" id="3.40.1440.10">
    <property type="entry name" value="GIY-YIG endonuclease"/>
    <property type="match status" value="1"/>
</dbReference>
<dbReference type="InterPro" id="IPR035901">
    <property type="entry name" value="GIY-YIG_endonuc_sf"/>
</dbReference>
<dbReference type="Proteomes" id="UP001055093">
    <property type="component" value="Unassembled WGS sequence"/>
</dbReference>
<proteinExistence type="inferred from homology"/>
<feature type="compositionally biased region" description="Pro residues" evidence="2">
    <location>
        <begin position="100"/>
        <end position="112"/>
    </location>
</feature>
<name>A0ABQ4UUF2_9HYPH</name>
<dbReference type="InterPro" id="IPR050190">
    <property type="entry name" value="UPF0213_domain"/>
</dbReference>
<reference evidence="4" key="1">
    <citation type="journal article" date="2021" name="Front. Microbiol.">
        <title>Comprehensive Comparative Genomics and Phenotyping of Methylobacterium Species.</title>
        <authorList>
            <person name="Alessa O."/>
            <person name="Ogura Y."/>
            <person name="Fujitani Y."/>
            <person name="Takami H."/>
            <person name="Hayashi T."/>
            <person name="Sahin N."/>
            <person name="Tani A."/>
        </authorList>
    </citation>
    <scope>NUCLEOTIDE SEQUENCE</scope>
    <source>
        <strain evidence="4">DSM 14458</strain>
    </source>
</reference>